<comment type="caution">
    <text evidence="3">The sequence shown here is derived from an EMBL/GenBank/DDBJ whole genome shotgun (WGS) entry which is preliminary data.</text>
</comment>
<reference evidence="3 4" key="1">
    <citation type="journal article" date="2016" name="Sci. Rep.">
        <title>Penicillium arizonense, a new, genome sequenced fungal species, reveals a high chemical diversity in secreted metabolites.</title>
        <authorList>
            <person name="Grijseels S."/>
            <person name="Nielsen J.C."/>
            <person name="Randelovic M."/>
            <person name="Nielsen J."/>
            <person name="Nielsen K.F."/>
            <person name="Workman M."/>
            <person name="Frisvad J.C."/>
        </authorList>
    </citation>
    <scope>NUCLEOTIDE SEQUENCE [LARGE SCALE GENOMIC DNA]</scope>
    <source>
        <strain evidence="3 4">CBS 141311</strain>
    </source>
</reference>
<protein>
    <recommendedName>
        <fullName evidence="2">Non-reducing end beta-L-arabinofuranosidase-like GH127 middle domain-containing protein</fullName>
    </recommendedName>
</protein>
<proteinExistence type="predicted"/>
<keyword evidence="1" id="KW-0732">Signal</keyword>
<evidence type="ECO:0000259" key="2">
    <source>
        <dbReference type="Pfam" id="PF20736"/>
    </source>
</evidence>
<dbReference type="STRING" id="1835702.A0A1F5LCS4"/>
<sequence length="626" mass="69575">MRLLNAILCLLPIAIKARDTDELVPFAYEPLPLGSITPNGWLRTELEASAAGLGGHLYDFYRYVANSSWIGGDQEYSGLNEALPYWLNAIVPLSYTLQDDRLKADIKTVVSKILDLIQPDGWIGPETLEAGNRLIWARTLVFLGFTNLVDADPESYEEPIINALFRFNELMNSMLKNNGTGMIYHDGDKASAGDFTWFRSRSQDMEVADREWPFLHGVTVAEALKYAAVFRRSTHNDSLITTAKNGVDWTFKYHGSASGSILADERLAGLNPFYGSELCTEVEAIYSLAYNYFAIGDPDYADRTELAAFNALPAAMWPDWTSHQYMTESNQPFSKNLSASPFWNVNTVGQTFGVEPNYPCCTVNHPQGLPKFTMYSFLKNGNNGLVHALLSPGKVNTKINDKEVTIDCQTDYPFNTSLSYTINSETPFEFYLRVPQWSTGIKINQQPSPINSRTGLTKVRIRSGKTTLNYDIGMDIQTKSRANDTIAVYRGPILYSLYIDPITTSGPPHYYGTQQEWPEGTYPPQMQDHSMANGTEWNVAIDPSTLTFHSGSGPLPSPTFDDGKLPMYVTAQACLIDWPLFKGSVPASPPAKEDRVCLGDSFVATLRPYGSSKLHMSDLPTIDLGG</sequence>
<dbReference type="Proteomes" id="UP000177622">
    <property type="component" value="Unassembled WGS sequence"/>
</dbReference>
<dbReference type="PANTHER" id="PTHR43465:SF1">
    <property type="entry name" value="NON-REDUCING END BETA-L-ARABINOFURANOSIDASE"/>
    <property type="match status" value="1"/>
</dbReference>
<keyword evidence="4" id="KW-1185">Reference proteome</keyword>
<evidence type="ECO:0000256" key="1">
    <source>
        <dbReference type="SAM" id="SignalP"/>
    </source>
</evidence>
<gene>
    <name evidence="3" type="ORF">PENARI_c015G05475</name>
</gene>
<dbReference type="OrthoDB" id="5358475at2759"/>
<feature type="domain" description="Non-reducing end beta-L-arabinofuranosidase-like GH127 middle" evidence="2">
    <location>
        <begin position="393"/>
        <end position="444"/>
    </location>
</feature>
<dbReference type="RefSeq" id="XP_022486302.1">
    <property type="nucleotide sequence ID" value="XM_022633776.1"/>
</dbReference>
<dbReference type="GeneID" id="34578510"/>
<dbReference type="Pfam" id="PF20736">
    <property type="entry name" value="Glyco_hydro127M"/>
    <property type="match status" value="1"/>
</dbReference>
<accession>A0A1F5LCS4</accession>
<feature type="chain" id="PRO_5009519475" description="Non-reducing end beta-L-arabinofuranosidase-like GH127 middle domain-containing protein" evidence="1">
    <location>
        <begin position="18"/>
        <end position="626"/>
    </location>
</feature>
<dbReference type="InterPro" id="IPR049174">
    <property type="entry name" value="Beta-AFase-like"/>
</dbReference>
<evidence type="ECO:0000313" key="4">
    <source>
        <dbReference type="Proteomes" id="UP000177622"/>
    </source>
</evidence>
<organism evidence="3 4">
    <name type="scientific">Penicillium arizonense</name>
    <dbReference type="NCBI Taxonomy" id="1835702"/>
    <lineage>
        <taxon>Eukaryota</taxon>
        <taxon>Fungi</taxon>
        <taxon>Dikarya</taxon>
        <taxon>Ascomycota</taxon>
        <taxon>Pezizomycotina</taxon>
        <taxon>Eurotiomycetes</taxon>
        <taxon>Eurotiomycetidae</taxon>
        <taxon>Eurotiales</taxon>
        <taxon>Aspergillaceae</taxon>
        <taxon>Penicillium</taxon>
    </lineage>
</organism>
<evidence type="ECO:0000313" key="3">
    <source>
        <dbReference type="EMBL" id="OGE50856.1"/>
    </source>
</evidence>
<dbReference type="PANTHER" id="PTHR43465">
    <property type="entry name" value="DUF1680 DOMAIN PROTEIN (AFU_ORTHOLOGUE AFUA_1G08910)"/>
    <property type="match status" value="1"/>
</dbReference>
<feature type="signal peptide" evidence="1">
    <location>
        <begin position="1"/>
        <end position="17"/>
    </location>
</feature>
<dbReference type="InterPro" id="IPR049046">
    <property type="entry name" value="Beta-AFase-like_GH127_middle"/>
</dbReference>
<name>A0A1F5LCS4_PENAI</name>
<dbReference type="EMBL" id="LXJU01000015">
    <property type="protein sequence ID" value="OGE50856.1"/>
    <property type="molecule type" value="Genomic_DNA"/>
</dbReference>
<dbReference type="AlphaFoldDB" id="A0A1F5LCS4"/>